<comment type="caution">
    <text evidence="2">The sequence shown here is derived from an EMBL/GenBank/DDBJ whole genome shotgun (WGS) entry which is preliminary data.</text>
</comment>
<keyword evidence="3" id="KW-1185">Reference proteome</keyword>
<feature type="region of interest" description="Disordered" evidence="1">
    <location>
        <begin position="122"/>
        <end position="148"/>
    </location>
</feature>
<dbReference type="AlphaFoldDB" id="A0A3L6SJ92"/>
<sequence>MDAVDEFQEADILWPDTEVELVVPFGATGAVVEGPYGAATASSASSVAPEFGRPRRFQFQGRFLPGAGPSSSSSAAASPDADDDEEEWQEADVLWPDTVGIVPRGGGGGGLLLPFPAGGSGLAGRHVSHHPAAARRDRWRPAASSPIDIPANAAARRRFNLGRR</sequence>
<feature type="compositionally biased region" description="Low complexity" evidence="1">
    <location>
        <begin position="60"/>
        <end position="79"/>
    </location>
</feature>
<evidence type="ECO:0000313" key="2">
    <source>
        <dbReference type="EMBL" id="RLN22215.1"/>
    </source>
</evidence>
<proteinExistence type="predicted"/>
<name>A0A3L6SJ92_PANMI</name>
<evidence type="ECO:0000256" key="1">
    <source>
        <dbReference type="SAM" id="MobiDB-lite"/>
    </source>
</evidence>
<organism evidence="2 3">
    <name type="scientific">Panicum miliaceum</name>
    <name type="common">Proso millet</name>
    <name type="synonym">Broomcorn millet</name>
    <dbReference type="NCBI Taxonomy" id="4540"/>
    <lineage>
        <taxon>Eukaryota</taxon>
        <taxon>Viridiplantae</taxon>
        <taxon>Streptophyta</taxon>
        <taxon>Embryophyta</taxon>
        <taxon>Tracheophyta</taxon>
        <taxon>Spermatophyta</taxon>
        <taxon>Magnoliopsida</taxon>
        <taxon>Liliopsida</taxon>
        <taxon>Poales</taxon>
        <taxon>Poaceae</taxon>
        <taxon>PACMAD clade</taxon>
        <taxon>Panicoideae</taxon>
        <taxon>Panicodae</taxon>
        <taxon>Paniceae</taxon>
        <taxon>Panicinae</taxon>
        <taxon>Panicum</taxon>
        <taxon>Panicum sect. Panicum</taxon>
    </lineage>
</organism>
<evidence type="ECO:0000313" key="3">
    <source>
        <dbReference type="Proteomes" id="UP000275267"/>
    </source>
</evidence>
<dbReference type="Proteomes" id="UP000275267">
    <property type="component" value="Unassembled WGS sequence"/>
</dbReference>
<feature type="compositionally biased region" description="Acidic residues" evidence="1">
    <location>
        <begin position="80"/>
        <end position="90"/>
    </location>
</feature>
<dbReference type="EMBL" id="PQIB02000004">
    <property type="protein sequence ID" value="RLN22215.1"/>
    <property type="molecule type" value="Genomic_DNA"/>
</dbReference>
<gene>
    <name evidence="2" type="ORF">C2845_PM07G23080</name>
</gene>
<accession>A0A3L6SJ92</accession>
<protein>
    <submittedName>
        <fullName evidence="2">Uncharacterized protein</fullName>
    </submittedName>
</protein>
<feature type="region of interest" description="Disordered" evidence="1">
    <location>
        <begin position="60"/>
        <end position="93"/>
    </location>
</feature>
<dbReference type="OrthoDB" id="694953at2759"/>
<reference evidence="3" key="1">
    <citation type="journal article" date="2019" name="Nat. Commun.">
        <title>The genome of broomcorn millet.</title>
        <authorList>
            <person name="Zou C."/>
            <person name="Miki D."/>
            <person name="Li D."/>
            <person name="Tang Q."/>
            <person name="Xiao L."/>
            <person name="Rajput S."/>
            <person name="Deng P."/>
            <person name="Jia W."/>
            <person name="Huang R."/>
            <person name="Zhang M."/>
            <person name="Sun Y."/>
            <person name="Hu J."/>
            <person name="Fu X."/>
            <person name="Schnable P.S."/>
            <person name="Li F."/>
            <person name="Zhang H."/>
            <person name="Feng B."/>
            <person name="Zhu X."/>
            <person name="Liu R."/>
            <person name="Schnable J.C."/>
            <person name="Zhu J.-K."/>
            <person name="Zhang H."/>
        </authorList>
    </citation>
    <scope>NUCLEOTIDE SEQUENCE [LARGE SCALE GENOMIC DNA]</scope>
</reference>